<keyword evidence="7" id="KW-0998">Cell outer membrane</keyword>
<name>A0ABS5IDQ4_9PROT</name>
<dbReference type="EMBL" id="JAGTUF010000011">
    <property type="protein sequence ID" value="MBR9972545.1"/>
    <property type="molecule type" value="Genomic_DNA"/>
</dbReference>
<evidence type="ECO:0000256" key="5">
    <source>
        <dbReference type="ARBA" id="ARBA00022692"/>
    </source>
</evidence>
<evidence type="ECO:0000256" key="3">
    <source>
        <dbReference type="ARBA" id="ARBA00022448"/>
    </source>
</evidence>
<evidence type="ECO:0000256" key="9">
    <source>
        <dbReference type="SAM" id="SignalP"/>
    </source>
</evidence>
<dbReference type="Proteomes" id="UP000680714">
    <property type="component" value="Unassembled WGS sequence"/>
</dbReference>
<dbReference type="InterPro" id="IPR010130">
    <property type="entry name" value="T1SS_OMP_TolC"/>
</dbReference>
<reference evidence="10 11" key="1">
    <citation type="submission" date="2021-04" db="EMBL/GenBank/DDBJ databases">
        <title>Magnetospirillum sulfuroxidans sp. nov., a facultative chemolithoautotrophic sulfur-oxidizing alphaproteobacterium isolated from freshwater sediment and proposals for Paramagetospirillum gen. nov., and Magnetospirillaceae fam. nov.</title>
        <authorList>
            <person name="Koziaeva V."/>
            <person name="Geelhoed J.S."/>
            <person name="Sorokin D.Y."/>
            <person name="Grouzdev D.S."/>
        </authorList>
    </citation>
    <scope>NUCLEOTIDE SEQUENCE [LARGE SCALE GENOMIC DNA]</scope>
    <source>
        <strain evidence="10 11">J10</strain>
    </source>
</reference>
<keyword evidence="5" id="KW-0812">Transmembrane</keyword>
<gene>
    <name evidence="10" type="ORF">KEC16_12545</name>
</gene>
<keyword evidence="3" id="KW-0813">Transport</keyword>
<sequence length="469" mass="50443">MMVLMGDFRRVGVWGCVVLLAFGSAPAAAQSLEDALALSYWNNPTLKAERSALAVSDHGVTEALSAWRPTVSVTLGRSRSYVKAHDSSDTRSTAILPQRQAGVTLSQRIADFGRTAGAVRAAEARVLAGRANLANVEQSVLLETAEAYLGVVWAERVQELTRANVLVLNRQLDAAEAGFARQMATMTDVAQARARLANVRAALRRAEAGLDTARGRYVAVVGEAPASLSFPEILPDLPGNRDAVLAEAEMANPRVRGASFAVEAARAAIDSSEAEVLPIVTMEASDSYETNSTVGVSDQRVQRAGVVVRVPLYQSGAEYARVQARKQELGQRRQQLEAARRAARQQAQEAWNSLAAAQPQVDSYDASVRANQIARDGVAAEQMRLGNRTLLDVLNAEQELFEAQINLIGARRDQMAASYRSLAALGRMTAESLNLAVVRYDPAVHYENVRGNWIGWGDEVSAGEAGPAH</sequence>
<comment type="caution">
    <text evidence="10">The sequence shown here is derived from an EMBL/GenBank/DDBJ whole genome shotgun (WGS) entry which is preliminary data.</text>
</comment>
<protein>
    <submittedName>
        <fullName evidence="10">TolC family outer membrane protein</fullName>
    </submittedName>
</protein>
<proteinExistence type="inferred from homology"/>
<organism evidence="10 11">
    <name type="scientific">Magnetospirillum sulfuroxidans</name>
    <dbReference type="NCBI Taxonomy" id="611300"/>
    <lineage>
        <taxon>Bacteria</taxon>
        <taxon>Pseudomonadati</taxon>
        <taxon>Pseudomonadota</taxon>
        <taxon>Alphaproteobacteria</taxon>
        <taxon>Rhodospirillales</taxon>
        <taxon>Rhodospirillaceae</taxon>
        <taxon>Magnetospirillum</taxon>
    </lineage>
</organism>
<keyword evidence="8" id="KW-0175">Coiled coil</keyword>
<evidence type="ECO:0000313" key="11">
    <source>
        <dbReference type="Proteomes" id="UP000680714"/>
    </source>
</evidence>
<evidence type="ECO:0000313" key="10">
    <source>
        <dbReference type="EMBL" id="MBR9972545.1"/>
    </source>
</evidence>
<keyword evidence="11" id="KW-1185">Reference proteome</keyword>
<evidence type="ECO:0000256" key="8">
    <source>
        <dbReference type="SAM" id="Coils"/>
    </source>
</evidence>
<dbReference type="PANTHER" id="PTHR30026:SF22">
    <property type="entry name" value="OUTER MEMBRANE EFFLUX PROTEIN"/>
    <property type="match status" value="1"/>
</dbReference>
<evidence type="ECO:0000256" key="4">
    <source>
        <dbReference type="ARBA" id="ARBA00022452"/>
    </source>
</evidence>
<dbReference type="Pfam" id="PF02321">
    <property type="entry name" value="OEP"/>
    <property type="match status" value="2"/>
</dbReference>
<evidence type="ECO:0000256" key="6">
    <source>
        <dbReference type="ARBA" id="ARBA00023136"/>
    </source>
</evidence>
<dbReference type="SUPFAM" id="SSF56954">
    <property type="entry name" value="Outer membrane efflux proteins (OEP)"/>
    <property type="match status" value="1"/>
</dbReference>
<feature type="chain" id="PRO_5045681243" evidence="9">
    <location>
        <begin position="30"/>
        <end position="469"/>
    </location>
</feature>
<comment type="subcellular location">
    <subcellularLocation>
        <location evidence="1">Cell outer membrane</location>
    </subcellularLocation>
</comment>
<comment type="similarity">
    <text evidence="2">Belongs to the outer membrane factor (OMF) (TC 1.B.17) family.</text>
</comment>
<dbReference type="PANTHER" id="PTHR30026">
    <property type="entry name" value="OUTER MEMBRANE PROTEIN TOLC"/>
    <property type="match status" value="1"/>
</dbReference>
<evidence type="ECO:0000256" key="1">
    <source>
        <dbReference type="ARBA" id="ARBA00004442"/>
    </source>
</evidence>
<evidence type="ECO:0000256" key="2">
    <source>
        <dbReference type="ARBA" id="ARBA00007613"/>
    </source>
</evidence>
<dbReference type="NCBIfam" id="TIGR01844">
    <property type="entry name" value="type_I_sec_TolC"/>
    <property type="match status" value="1"/>
</dbReference>
<accession>A0ABS5IDQ4</accession>
<dbReference type="RefSeq" id="WP_211549395.1">
    <property type="nucleotide sequence ID" value="NZ_JAGTUF010000011.1"/>
</dbReference>
<keyword evidence="9" id="KW-0732">Signal</keyword>
<dbReference type="Gene3D" id="1.20.1600.10">
    <property type="entry name" value="Outer membrane efflux proteins (OEP)"/>
    <property type="match status" value="1"/>
</dbReference>
<feature type="signal peptide" evidence="9">
    <location>
        <begin position="1"/>
        <end position="29"/>
    </location>
</feature>
<dbReference type="InterPro" id="IPR003423">
    <property type="entry name" value="OMP_efflux"/>
</dbReference>
<keyword evidence="6" id="KW-0472">Membrane</keyword>
<keyword evidence="4" id="KW-1134">Transmembrane beta strand</keyword>
<dbReference type="InterPro" id="IPR051906">
    <property type="entry name" value="TolC-like"/>
</dbReference>
<evidence type="ECO:0000256" key="7">
    <source>
        <dbReference type="ARBA" id="ARBA00023237"/>
    </source>
</evidence>
<feature type="coiled-coil region" evidence="8">
    <location>
        <begin position="319"/>
        <end position="346"/>
    </location>
</feature>